<dbReference type="Proteomes" id="UP001142610">
    <property type="component" value="Unassembled WGS sequence"/>
</dbReference>
<evidence type="ECO:0000256" key="2">
    <source>
        <dbReference type="ARBA" id="ARBA00006706"/>
    </source>
</evidence>
<evidence type="ECO:0000256" key="6">
    <source>
        <dbReference type="RuleBase" id="RU004466"/>
    </source>
</evidence>
<comment type="caution">
    <text evidence="7">The sequence shown here is derived from an EMBL/GenBank/DDBJ whole genome shotgun (WGS) entry which is preliminary data.</text>
</comment>
<protein>
    <submittedName>
        <fullName evidence="7">Polyprenyl synthetase family protein</fullName>
    </submittedName>
</protein>
<dbReference type="EMBL" id="JANIBC010000003">
    <property type="protein sequence ID" value="MCQ8185106.1"/>
    <property type="molecule type" value="Genomic_DNA"/>
</dbReference>
<dbReference type="SFLD" id="SFLDS00005">
    <property type="entry name" value="Isoprenoid_Synthase_Type_I"/>
    <property type="match status" value="1"/>
</dbReference>
<evidence type="ECO:0000256" key="3">
    <source>
        <dbReference type="ARBA" id="ARBA00022679"/>
    </source>
</evidence>
<comment type="cofactor">
    <cofactor evidence="1">
        <name>Mg(2+)</name>
        <dbReference type="ChEBI" id="CHEBI:18420"/>
    </cofactor>
</comment>
<name>A0A9X2L8M7_9PROT</name>
<evidence type="ECO:0000313" key="8">
    <source>
        <dbReference type="Proteomes" id="UP001142610"/>
    </source>
</evidence>
<evidence type="ECO:0000313" key="7">
    <source>
        <dbReference type="EMBL" id="MCQ8185106.1"/>
    </source>
</evidence>
<dbReference type="CDD" id="cd00685">
    <property type="entry name" value="Trans_IPPS_HT"/>
    <property type="match status" value="1"/>
</dbReference>
<dbReference type="AlphaFoldDB" id="A0A9X2L8M7"/>
<dbReference type="SUPFAM" id="SSF48576">
    <property type="entry name" value="Terpenoid synthases"/>
    <property type="match status" value="1"/>
</dbReference>
<keyword evidence="8" id="KW-1185">Reference proteome</keyword>
<evidence type="ECO:0000256" key="1">
    <source>
        <dbReference type="ARBA" id="ARBA00001946"/>
    </source>
</evidence>
<dbReference type="InterPro" id="IPR033749">
    <property type="entry name" value="Polyprenyl_synt_CS"/>
</dbReference>
<dbReference type="GO" id="GO:0008299">
    <property type="term" value="P:isoprenoid biosynthetic process"/>
    <property type="evidence" value="ECO:0007669"/>
    <property type="project" value="InterPro"/>
</dbReference>
<evidence type="ECO:0000256" key="5">
    <source>
        <dbReference type="ARBA" id="ARBA00022842"/>
    </source>
</evidence>
<dbReference type="Pfam" id="PF00348">
    <property type="entry name" value="polyprenyl_synt"/>
    <property type="match status" value="1"/>
</dbReference>
<dbReference type="PROSITE" id="PS00723">
    <property type="entry name" value="POLYPRENYL_SYNTHASE_1"/>
    <property type="match status" value="1"/>
</dbReference>
<keyword evidence="5" id="KW-0460">Magnesium</keyword>
<keyword evidence="4" id="KW-0479">Metal-binding</keyword>
<keyword evidence="3 6" id="KW-0808">Transferase</keyword>
<accession>A0A9X2L8M7</accession>
<dbReference type="GO" id="GO:0046872">
    <property type="term" value="F:metal ion binding"/>
    <property type="evidence" value="ECO:0007669"/>
    <property type="project" value="UniProtKB-KW"/>
</dbReference>
<reference evidence="7" key="1">
    <citation type="submission" date="2022-07" db="EMBL/GenBank/DDBJ databases">
        <title>Parvularcula maris sp. nov., an algicidal bacterium isolated from seawater.</title>
        <authorList>
            <person name="Li F."/>
        </authorList>
    </citation>
    <scope>NUCLEOTIDE SEQUENCE</scope>
    <source>
        <strain evidence="7">BGMRC 0090</strain>
    </source>
</reference>
<evidence type="ECO:0000256" key="4">
    <source>
        <dbReference type="ARBA" id="ARBA00022723"/>
    </source>
</evidence>
<dbReference type="GO" id="GO:0004659">
    <property type="term" value="F:prenyltransferase activity"/>
    <property type="evidence" value="ECO:0007669"/>
    <property type="project" value="InterPro"/>
</dbReference>
<sequence length="339" mass="35930">MAVAAPSRTDHLGKPSFPEAAAALKTMLEDELAATNEVILDHLGSQVSLIPEVATHLIQAGGKRLRPLMALAAAEISGAGGQNARYLAAAVELIHAATLLHDDVVDDSALRRGFKTANVVFGNKESVLVGDFLFARAFELMVKTGQLPVLDRLSRASCTISEGEVLQLETQGNIGATEAMHLDVIRAKTATLFEAAAQAGSSACGPSPHAEALASYGANFGIAYQLVDDALDYGLGGQVRGKSVGDDFRERKMTMPVILAYRAARSDEERGFWEAAFGGGEASFEEARRLIDRDRIGEAALHHAEGFAEEAVRAAESLPEHPLKEVLVSLAVSSAARPF</sequence>
<organism evidence="7 8">
    <name type="scientific">Parvularcula maris</name>
    <dbReference type="NCBI Taxonomy" id="2965077"/>
    <lineage>
        <taxon>Bacteria</taxon>
        <taxon>Pseudomonadati</taxon>
        <taxon>Pseudomonadota</taxon>
        <taxon>Alphaproteobacteria</taxon>
        <taxon>Parvularculales</taxon>
        <taxon>Parvularculaceae</taxon>
        <taxon>Parvularcula</taxon>
    </lineage>
</organism>
<dbReference type="InterPro" id="IPR008949">
    <property type="entry name" value="Isoprenoid_synthase_dom_sf"/>
</dbReference>
<dbReference type="PANTHER" id="PTHR12001">
    <property type="entry name" value="GERANYLGERANYL PYROPHOSPHATE SYNTHASE"/>
    <property type="match status" value="1"/>
</dbReference>
<comment type="similarity">
    <text evidence="2 6">Belongs to the FPP/GGPP synthase family.</text>
</comment>
<gene>
    <name evidence="7" type="ORF">NOG11_06845</name>
</gene>
<dbReference type="Gene3D" id="1.10.600.10">
    <property type="entry name" value="Farnesyl Diphosphate Synthase"/>
    <property type="match status" value="1"/>
</dbReference>
<dbReference type="InterPro" id="IPR000092">
    <property type="entry name" value="Polyprenyl_synt"/>
</dbReference>
<proteinExistence type="inferred from homology"/>
<dbReference type="PANTHER" id="PTHR12001:SF69">
    <property type="entry name" value="ALL TRANS-POLYPRENYL-DIPHOSPHATE SYNTHASE PDSS1"/>
    <property type="match status" value="1"/>
</dbReference>
<dbReference type="RefSeq" id="WP_256618967.1">
    <property type="nucleotide sequence ID" value="NZ_JANIBC010000003.1"/>
</dbReference>